<comment type="similarity">
    <text evidence="12">Belongs to the glycosyl hydrolase 16 family. CRH1 subfamily.</text>
</comment>
<evidence type="ECO:0000256" key="7">
    <source>
        <dbReference type="ARBA" id="ARBA00022801"/>
    </source>
</evidence>
<dbReference type="GO" id="GO:0016020">
    <property type="term" value="C:membrane"/>
    <property type="evidence" value="ECO:0007669"/>
    <property type="project" value="UniProtKB-SubCell"/>
</dbReference>
<dbReference type="GO" id="GO:0005975">
    <property type="term" value="P:carbohydrate metabolic process"/>
    <property type="evidence" value="ECO:0007669"/>
    <property type="project" value="InterPro"/>
</dbReference>
<keyword evidence="17" id="KW-1185">Reference proteome</keyword>
<comment type="catalytic activity">
    <reaction evidence="1">
        <text>Random endo-hydrolysis of N-acetyl-beta-D-glucosaminide (1-&gt;4)-beta-linkages in chitin and chitodextrins.</text>
        <dbReference type="EC" id="3.2.1.14"/>
    </reaction>
</comment>
<dbReference type="CDD" id="cd02183">
    <property type="entry name" value="GH16_fungal_CRH1_transglycosylase"/>
    <property type="match status" value="1"/>
</dbReference>
<sequence>MVSYLRWKAAVAVAVVAVSSLSSVAIAQTWSACNPLYTTCPANPALGMTIDVEFSQGSVNSFVASGGTPTYDSDGVTFSVGRQGDAPQLISVFYIMFGRVEVTMKAAPGAGIVSSLVLQSDTLDEIDMEWLGADSSQVQTNYFGKGQAEPYNRGQFNPAPNNQAEWITYIIDWTPDRIVWYVGGTAVRTLTYNDANGQYPQSPMQVKFGAWSGGDPANPPGTIAWAQGPTDYSRGPFPMRVKSALVSDYSTGKSYSYGDNSGSWQSIRSEGGAINNNNGGSLTVTATAAADTNQLSPSIPPGGIGAGQGSTSTQTGWPWTGTGTAAANPIPDGWIMTPEGKIIPASGNMVKPPHAALLVGPLLLGVLTLVMGRWP</sequence>
<comment type="caution">
    <text evidence="16">The sequence shown here is derived from an EMBL/GenBank/DDBJ whole genome shotgun (WGS) entry which is preliminary data.</text>
</comment>
<evidence type="ECO:0000256" key="12">
    <source>
        <dbReference type="ARBA" id="ARBA00038074"/>
    </source>
</evidence>
<dbReference type="GO" id="GO:0031505">
    <property type="term" value="P:fungal-type cell wall organization"/>
    <property type="evidence" value="ECO:0007669"/>
    <property type="project" value="TreeGrafter"/>
</dbReference>
<comment type="subcellular location">
    <subcellularLocation>
        <location evidence="2">Membrane</location>
    </subcellularLocation>
</comment>
<evidence type="ECO:0000256" key="11">
    <source>
        <dbReference type="ARBA" id="ARBA00023316"/>
    </source>
</evidence>
<dbReference type="InterPro" id="IPR050546">
    <property type="entry name" value="Glycosyl_Hydrlase_16"/>
</dbReference>
<evidence type="ECO:0000256" key="1">
    <source>
        <dbReference type="ARBA" id="ARBA00000822"/>
    </source>
</evidence>
<dbReference type="Proteomes" id="UP001172102">
    <property type="component" value="Unassembled WGS sequence"/>
</dbReference>
<protein>
    <recommendedName>
        <fullName evidence="3">chitinase</fullName>
        <ecNumber evidence="3">3.2.1.14</ecNumber>
    </recommendedName>
</protein>
<organism evidence="16 17">
    <name type="scientific">Lasiosphaeris hirsuta</name>
    <dbReference type="NCBI Taxonomy" id="260670"/>
    <lineage>
        <taxon>Eukaryota</taxon>
        <taxon>Fungi</taxon>
        <taxon>Dikarya</taxon>
        <taxon>Ascomycota</taxon>
        <taxon>Pezizomycotina</taxon>
        <taxon>Sordariomycetes</taxon>
        <taxon>Sordariomycetidae</taxon>
        <taxon>Sordariales</taxon>
        <taxon>Lasiosphaeriaceae</taxon>
        <taxon>Lasiosphaeris</taxon>
    </lineage>
</organism>
<keyword evidence="6 14" id="KW-0732">Signal</keyword>
<evidence type="ECO:0000256" key="8">
    <source>
        <dbReference type="ARBA" id="ARBA00023136"/>
    </source>
</evidence>
<keyword evidence="8" id="KW-0472">Membrane</keyword>
<proteinExistence type="inferred from homology"/>
<dbReference type="Gene3D" id="2.60.120.200">
    <property type="match status" value="1"/>
</dbReference>
<keyword evidence="9" id="KW-0325">Glycoprotein</keyword>
<evidence type="ECO:0000256" key="10">
    <source>
        <dbReference type="ARBA" id="ARBA00023295"/>
    </source>
</evidence>
<dbReference type="Pfam" id="PF00722">
    <property type="entry name" value="Glyco_hydro_16"/>
    <property type="match status" value="1"/>
</dbReference>
<evidence type="ECO:0000313" key="16">
    <source>
        <dbReference type="EMBL" id="KAK0731643.1"/>
    </source>
</evidence>
<dbReference type="EMBL" id="JAUKUA010000001">
    <property type="protein sequence ID" value="KAK0731643.1"/>
    <property type="molecule type" value="Genomic_DNA"/>
</dbReference>
<evidence type="ECO:0000259" key="15">
    <source>
        <dbReference type="PROSITE" id="PS51762"/>
    </source>
</evidence>
<dbReference type="AlphaFoldDB" id="A0AA40EDS8"/>
<feature type="chain" id="PRO_5041346379" description="chitinase" evidence="14">
    <location>
        <begin position="28"/>
        <end position="375"/>
    </location>
</feature>
<dbReference type="PANTHER" id="PTHR10963:SF68">
    <property type="entry name" value="GLYCOSIDASE CRH1-RELATED"/>
    <property type="match status" value="1"/>
</dbReference>
<dbReference type="EC" id="3.2.1.14" evidence="3"/>
<dbReference type="SUPFAM" id="SSF49899">
    <property type="entry name" value="Concanavalin A-like lectins/glucanases"/>
    <property type="match status" value="1"/>
</dbReference>
<evidence type="ECO:0000256" key="14">
    <source>
        <dbReference type="SAM" id="SignalP"/>
    </source>
</evidence>
<evidence type="ECO:0000256" key="9">
    <source>
        <dbReference type="ARBA" id="ARBA00023180"/>
    </source>
</evidence>
<reference evidence="16" key="1">
    <citation type="submission" date="2023-06" db="EMBL/GenBank/DDBJ databases">
        <title>Genome-scale phylogeny and comparative genomics of the fungal order Sordariales.</title>
        <authorList>
            <consortium name="Lawrence Berkeley National Laboratory"/>
            <person name="Hensen N."/>
            <person name="Bonometti L."/>
            <person name="Westerberg I."/>
            <person name="Brannstrom I.O."/>
            <person name="Guillou S."/>
            <person name="Cros-Aarteil S."/>
            <person name="Calhoun S."/>
            <person name="Haridas S."/>
            <person name="Kuo A."/>
            <person name="Mondo S."/>
            <person name="Pangilinan J."/>
            <person name="Riley R."/>
            <person name="Labutti K."/>
            <person name="Andreopoulos B."/>
            <person name="Lipzen A."/>
            <person name="Chen C."/>
            <person name="Yanf M."/>
            <person name="Daum C."/>
            <person name="Ng V."/>
            <person name="Clum A."/>
            <person name="Steindorff A."/>
            <person name="Ohm R."/>
            <person name="Martin F."/>
            <person name="Silar P."/>
            <person name="Natvig D."/>
            <person name="Lalanne C."/>
            <person name="Gautier V."/>
            <person name="Ament-Velasquez S.L."/>
            <person name="Kruys A."/>
            <person name="Hutchinson M.I."/>
            <person name="Powell A.J."/>
            <person name="Barry K."/>
            <person name="Miller A.N."/>
            <person name="Grigoriev I.V."/>
            <person name="Debuchy R."/>
            <person name="Gladieux P."/>
            <person name="Thoren M.H."/>
            <person name="Johannesson H."/>
        </authorList>
    </citation>
    <scope>NUCLEOTIDE SEQUENCE</scope>
    <source>
        <strain evidence="16">SMH4607-1</strain>
    </source>
</reference>
<keyword evidence="11" id="KW-0961">Cell wall biogenesis/degradation</keyword>
<dbReference type="GO" id="GO:0008843">
    <property type="term" value="F:endochitinase activity"/>
    <property type="evidence" value="ECO:0007669"/>
    <property type="project" value="UniProtKB-EC"/>
</dbReference>
<evidence type="ECO:0000256" key="6">
    <source>
        <dbReference type="ARBA" id="ARBA00022729"/>
    </source>
</evidence>
<accession>A0AA40EDS8</accession>
<dbReference type="InterPro" id="IPR000757">
    <property type="entry name" value="Beta-glucanase-like"/>
</dbReference>
<evidence type="ECO:0000256" key="4">
    <source>
        <dbReference type="ARBA" id="ARBA00022676"/>
    </source>
</evidence>
<evidence type="ECO:0000256" key="5">
    <source>
        <dbReference type="ARBA" id="ARBA00022679"/>
    </source>
</evidence>
<feature type="signal peptide" evidence="14">
    <location>
        <begin position="1"/>
        <end position="27"/>
    </location>
</feature>
<dbReference type="InterPro" id="IPR013320">
    <property type="entry name" value="ConA-like_dom_sf"/>
</dbReference>
<dbReference type="PROSITE" id="PS51762">
    <property type="entry name" value="GH16_2"/>
    <property type="match status" value="1"/>
</dbReference>
<evidence type="ECO:0000313" key="17">
    <source>
        <dbReference type="Proteomes" id="UP001172102"/>
    </source>
</evidence>
<keyword evidence="10" id="KW-0326">Glycosidase</keyword>
<comment type="function">
    <text evidence="13">Dual chitinase/transglycosylase that plays a role in cell wall architecture. Chitinase and transglycosylase activities are coupled. Required for the polysaccharide cross-linking at the septa and the cell wall. More specifically, transfers chitin to 1,6-beta-glucan in the cell wall.</text>
</comment>
<dbReference type="GO" id="GO:0016757">
    <property type="term" value="F:glycosyltransferase activity"/>
    <property type="evidence" value="ECO:0007669"/>
    <property type="project" value="UniProtKB-KW"/>
</dbReference>
<evidence type="ECO:0000256" key="13">
    <source>
        <dbReference type="ARBA" id="ARBA00093308"/>
    </source>
</evidence>
<dbReference type="PROSITE" id="PS51257">
    <property type="entry name" value="PROKAR_LIPOPROTEIN"/>
    <property type="match status" value="1"/>
</dbReference>
<evidence type="ECO:0000256" key="2">
    <source>
        <dbReference type="ARBA" id="ARBA00004370"/>
    </source>
</evidence>
<dbReference type="PANTHER" id="PTHR10963">
    <property type="entry name" value="GLYCOSYL HYDROLASE-RELATED"/>
    <property type="match status" value="1"/>
</dbReference>
<name>A0AA40EDS8_9PEZI</name>
<dbReference type="GO" id="GO:0009277">
    <property type="term" value="C:fungal-type cell wall"/>
    <property type="evidence" value="ECO:0007669"/>
    <property type="project" value="TreeGrafter"/>
</dbReference>
<keyword evidence="5" id="KW-0808">Transferase</keyword>
<dbReference type="FunFam" id="2.60.120.200:FF:000152">
    <property type="entry name" value="Cell wall glucanase"/>
    <property type="match status" value="1"/>
</dbReference>
<keyword evidence="7" id="KW-0378">Hydrolase</keyword>
<gene>
    <name evidence="16" type="ORF">B0H67DRAFT_597488</name>
</gene>
<feature type="domain" description="GH16" evidence="15">
    <location>
        <begin position="5"/>
        <end position="241"/>
    </location>
</feature>
<evidence type="ECO:0000256" key="3">
    <source>
        <dbReference type="ARBA" id="ARBA00012729"/>
    </source>
</evidence>
<keyword evidence="4" id="KW-0328">Glycosyltransferase</keyword>